<reference evidence="2 3" key="1">
    <citation type="submission" date="2018-10" db="EMBL/GenBank/DDBJ databases">
        <title>Transmission dynamics of multidrug resistant bacteria on intensive care unit surfaces.</title>
        <authorList>
            <person name="D'Souza A.W."/>
            <person name="Potter R.F."/>
            <person name="Wallace M."/>
            <person name="Shupe A."/>
            <person name="Patel S."/>
            <person name="Sun S."/>
            <person name="Gul D."/>
            <person name="Kwon J.H."/>
            <person name="Andleeb S."/>
            <person name="Burnham C.-A.D."/>
            <person name="Dantas G."/>
        </authorList>
    </citation>
    <scope>NUCLEOTIDE SEQUENCE [LARGE SCALE GENOMIC DNA]</scope>
    <source>
        <strain evidence="2 3">AJ_385</strain>
    </source>
</reference>
<keyword evidence="1" id="KW-0732">Signal</keyword>
<protein>
    <submittedName>
        <fullName evidence="2">DUF2845 domain-containing protein</fullName>
    </submittedName>
</protein>
<organism evidence="2 3">
    <name type="scientific">Acinetobacter johnsonii</name>
    <dbReference type="NCBI Taxonomy" id="40214"/>
    <lineage>
        <taxon>Bacteria</taxon>
        <taxon>Pseudomonadati</taxon>
        <taxon>Pseudomonadota</taxon>
        <taxon>Gammaproteobacteria</taxon>
        <taxon>Moraxellales</taxon>
        <taxon>Moraxellaceae</taxon>
        <taxon>Acinetobacter</taxon>
    </lineage>
</organism>
<gene>
    <name evidence="2" type="ORF">EGT73_05300</name>
</gene>
<sequence>MIYPIITRGKFMKKLLITAALMSVFTLANANLAGASINGKQVRKGQSYGEVVAAAGQPVSHYDYVKNVGGKDVSVRELTYNSNSKTFTVVIEDGKVTTIRSGR</sequence>
<name>A0A3R9F3Q4_ACIJO</name>
<feature type="signal peptide" evidence="1">
    <location>
        <begin position="1"/>
        <end position="30"/>
    </location>
</feature>
<dbReference type="AlphaFoldDB" id="A0A3R9F3Q4"/>
<dbReference type="EMBL" id="RHXE01000007">
    <property type="protein sequence ID" value="RSE25137.1"/>
    <property type="molecule type" value="Genomic_DNA"/>
</dbReference>
<proteinExistence type="predicted"/>
<accession>A0A3R9F3Q4</accession>
<feature type="chain" id="PRO_5018651488" evidence="1">
    <location>
        <begin position="31"/>
        <end position="103"/>
    </location>
</feature>
<evidence type="ECO:0000256" key="1">
    <source>
        <dbReference type="SAM" id="SignalP"/>
    </source>
</evidence>
<evidence type="ECO:0000313" key="2">
    <source>
        <dbReference type="EMBL" id="RSE25137.1"/>
    </source>
</evidence>
<comment type="caution">
    <text evidence="2">The sequence shown here is derived from an EMBL/GenBank/DDBJ whole genome shotgun (WGS) entry which is preliminary data.</text>
</comment>
<dbReference type="Proteomes" id="UP000277537">
    <property type="component" value="Unassembled WGS sequence"/>
</dbReference>
<evidence type="ECO:0000313" key="3">
    <source>
        <dbReference type="Proteomes" id="UP000277537"/>
    </source>
</evidence>